<name>A0ABV0GRI3_PAENI</name>
<feature type="transmembrane region" description="Helical" evidence="1">
    <location>
        <begin position="32"/>
        <end position="54"/>
    </location>
</feature>
<evidence type="ECO:0000313" key="3">
    <source>
        <dbReference type="Proteomes" id="UP001448614"/>
    </source>
</evidence>
<comment type="caution">
    <text evidence="2">The sequence shown here is derived from an EMBL/GenBank/DDBJ whole genome shotgun (WGS) entry which is preliminary data.</text>
</comment>
<feature type="transmembrane region" description="Helical" evidence="1">
    <location>
        <begin position="198"/>
        <end position="215"/>
    </location>
</feature>
<feature type="transmembrane region" description="Helical" evidence="1">
    <location>
        <begin position="60"/>
        <end position="81"/>
    </location>
</feature>
<feature type="transmembrane region" description="Helical" evidence="1">
    <location>
        <begin position="102"/>
        <end position="125"/>
    </location>
</feature>
<gene>
    <name evidence="2" type="ORF">V3C41_08395</name>
</gene>
<evidence type="ECO:0000313" key="2">
    <source>
        <dbReference type="EMBL" id="MEO3941083.1"/>
    </source>
</evidence>
<keyword evidence="1" id="KW-0812">Transmembrane</keyword>
<keyword evidence="1" id="KW-0472">Membrane</keyword>
<dbReference type="EMBL" id="JBBMFV010000004">
    <property type="protein sequence ID" value="MEO3941083.1"/>
    <property type="molecule type" value="Genomic_DNA"/>
</dbReference>
<evidence type="ECO:0000256" key="1">
    <source>
        <dbReference type="SAM" id="Phobius"/>
    </source>
</evidence>
<accession>A0ABV0GRI3</accession>
<feature type="transmembrane region" description="Helical" evidence="1">
    <location>
        <begin position="166"/>
        <end position="186"/>
    </location>
</feature>
<keyword evidence="1" id="KW-1133">Transmembrane helix</keyword>
<sequence>MNPIEEKVQLPDPQTHFLVHPLDLPAARKEFLLGWWLGVFATPQVYTALLAFFWAVSNNYVTPVLVPLVLVVIAGWVGSRLTRGAWDYIPRKRHDRQRRLPGLRISAALVTSLALLAGLVVFMLWASGQDFVPGFSAYPLGMGAAIVLIMVLELVVKLVRRRTLEIVPQVLSTVVVAIALCLGFVLLPPGDAPGVPEMLPGAAILVGVWLIWLLFTTTESRRNHD</sequence>
<dbReference type="RefSeq" id="WP_347782325.1">
    <property type="nucleotide sequence ID" value="NZ_JBBMFV010000004.1"/>
</dbReference>
<keyword evidence="3" id="KW-1185">Reference proteome</keyword>
<reference evidence="2 3" key="1">
    <citation type="journal article" date="2024" name="Appl. Microbiol. Biotechnol.">
        <title>Biosynthetic gene clusters with biotechnological applications in novel Antarctic isolates from Actinomycetota.</title>
        <authorList>
            <person name="Bruna P."/>
            <person name="Nunez-Montero K."/>
            <person name="Contreras M.J."/>
            <person name="Leal K."/>
            <person name="Garcia M."/>
            <person name="Abanto M."/>
            <person name="Barrientos L."/>
        </authorList>
    </citation>
    <scope>NUCLEOTIDE SEQUENCE [LARGE SCALE GENOMIC DNA]</scope>
    <source>
        <strain evidence="2 3">Se16.17</strain>
    </source>
</reference>
<proteinExistence type="predicted"/>
<dbReference type="Proteomes" id="UP001448614">
    <property type="component" value="Unassembled WGS sequence"/>
</dbReference>
<protein>
    <submittedName>
        <fullName evidence="2">Uncharacterized protein</fullName>
    </submittedName>
</protein>
<organism evidence="2 3">
    <name type="scientific">Paenarthrobacter nicotinovorans</name>
    <name type="common">Arthrobacter nicotinovorans</name>
    <dbReference type="NCBI Taxonomy" id="29320"/>
    <lineage>
        <taxon>Bacteria</taxon>
        <taxon>Bacillati</taxon>
        <taxon>Actinomycetota</taxon>
        <taxon>Actinomycetes</taxon>
        <taxon>Micrococcales</taxon>
        <taxon>Micrococcaceae</taxon>
        <taxon>Paenarthrobacter</taxon>
    </lineage>
</organism>
<feature type="transmembrane region" description="Helical" evidence="1">
    <location>
        <begin position="137"/>
        <end position="159"/>
    </location>
</feature>